<feature type="compositionally biased region" description="Basic and acidic residues" evidence="2">
    <location>
        <begin position="677"/>
        <end position="703"/>
    </location>
</feature>
<feature type="compositionally biased region" description="Polar residues" evidence="2">
    <location>
        <begin position="709"/>
        <end position="718"/>
    </location>
</feature>
<dbReference type="Pfam" id="PF13041">
    <property type="entry name" value="PPR_2"/>
    <property type="match status" value="1"/>
</dbReference>
<feature type="compositionally biased region" description="Low complexity" evidence="2">
    <location>
        <begin position="48"/>
        <end position="61"/>
    </location>
</feature>
<sequence>MLRSATRAGSSKSTQFSLKAFSTWLNTHHVPNTTATEIIDTLERSAPSSSLTTRRCASTRASRYRQAEEPTESSAPIPRYIRRQQLQKGASTEASSSKKLNGHVGGEPMSSKKPMVYRSKHLDSSTQATPKSEMRLLEPHILSGRLKKLCESGKVDDAVVMLKNAPLDAQNTPVWNTLIWETLKAERYKLAYELYVDMKRRGFSPTTRTFQTFFTGLARIDDWAMFPKQLANARSLYENYQRLIESIKQHDPKDPDLSSDPLAGYIRILGKAGQYQELFDVYYALEKSGPLAPNKFIYTAMLQAIVAAQGDTVEGSVKVAADARLIWTQMIKSSIKNPNAAPDSHAAVAAITALAGGNKMDYELALNIIGDYYGLQADKSPSRPGNFVLGPEALNAILRFCNRSQQYALCNNFFQQMKKRPEATGGVTIMDRVHMEEILKAEIALGETTGMGYYAVDTLEWMLRQEITAANGPKIRPSLSTYHLVFQACWRAADWNSAMRTFDLMTGFHAHDFKDGAVVAEPRFDQRGPGKNLPPNTEIMSFLLRTALITKNRADIRQGLRIVDYIGFEDLLRTRNQGGVHHETMKAVKHRAVFGKKLAATIIEAVDYVTAEGGKYARPAEARKWLVLAAKAKAFQSGDGGVSAAGEQYRKTVAEKEVARDAAEERGRGFASKARSSAREGGARKFATREGASRKFEEGEDRPRRRRSASQSNEEALS</sequence>
<evidence type="ECO:0000313" key="3">
    <source>
        <dbReference type="EMBL" id="KAF5322014.1"/>
    </source>
</evidence>
<dbReference type="OrthoDB" id="185373at2759"/>
<evidence type="ECO:0000256" key="2">
    <source>
        <dbReference type="SAM" id="MobiDB-lite"/>
    </source>
</evidence>
<evidence type="ECO:0000256" key="1">
    <source>
        <dbReference type="PROSITE-ProRule" id="PRU00708"/>
    </source>
</evidence>
<feature type="region of interest" description="Disordered" evidence="2">
    <location>
        <begin position="45"/>
        <end position="116"/>
    </location>
</feature>
<proteinExistence type="predicted"/>
<dbReference type="Gene3D" id="1.25.40.10">
    <property type="entry name" value="Tetratricopeptide repeat domain"/>
    <property type="match status" value="2"/>
</dbReference>
<keyword evidence="4" id="KW-1185">Reference proteome</keyword>
<feature type="region of interest" description="Disordered" evidence="2">
    <location>
        <begin position="660"/>
        <end position="718"/>
    </location>
</feature>
<dbReference type="AlphaFoldDB" id="A0A8H5BF41"/>
<feature type="compositionally biased region" description="Polar residues" evidence="2">
    <location>
        <begin position="84"/>
        <end position="99"/>
    </location>
</feature>
<dbReference type="PANTHER" id="PTHR47938">
    <property type="entry name" value="RESPIRATORY COMPLEX I CHAPERONE (CIA84), PUTATIVE (AFU_ORTHOLOGUE AFUA_2G06020)-RELATED"/>
    <property type="match status" value="1"/>
</dbReference>
<protein>
    <recommendedName>
        <fullName evidence="5">Pentacotripeptide-repeat region of PRORP domain-containing protein</fullName>
    </recommendedName>
</protein>
<dbReference type="InterPro" id="IPR002885">
    <property type="entry name" value="PPR_rpt"/>
</dbReference>
<feature type="repeat" description="PPR" evidence="1">
    <location>
        <begin position="171"/>
        <end position="205"/>
    </location>
</feature>
<dbReference type="PROSITE" id="PS51375">
    <property type="entry name" value="PPR"/>
    <property type="match status" value="1"/>
</dbReference>
<evidence type="ECO:0008006" key="5">
    <source>
        <dbReference type="Google" id="ProtNLM"/>
    </source>
</evidence>
<dbReference type="PANTHER" id="PTHR47938:SF35">
    <property type="entry name" value="PENTATRICOPEPTIDE REPEAT-CONTAINING PROTEIN 4, MITOCHONDRIAL-RELATED"/>
    <property type="match status" value="1"/>
</dbReference>
<evidence type="ECO:0000313" key="4">
    <source>
        <dbReference type="Proteomes" id="UP000567179"/>
    </source>
</evidence>
<organism evidence="3 4">
    <name type="scientific">Psilocybe cf. subviscida</name>
    <dbReference type="NCBI Taxonomy" id="2480587"/>
    <lineage>
        <taxon>Eukaryota</taxon>
        <taxon>Fungi</taxon>
        <taxon>Dikarya</taxon>
        <taxon>Basidiomycota</taxon>
        <taxon>Agaricomycotina</taxon>
        <taxon>Agaricomycetes</taxon>
        <taxon>Agaricomycetidae</taxon>
        <taxon>Agaricales</taxon>
        <taxon>Agaricineae</taxon>
        <taxon>Strophariaceae</taxon>
        <taxon>Psilocybe</taxon>
    </lineage>
</organism>
<reference evidence="3 4" key="1">
    <citation type="journal article" date="2020" name="ISME J.">
        <title>Uncovering the hidden diversity of litter-decomposition mechanisms in mushroom-forming fungi.</title>
        <authorList>
            <person name="Floudas D."/>
            <person name="Bentzer J."/>
            <person name="Ahren D."/>
            <person name="Johansson T."/>
            <person name="Persson P."/>
            <person name="Tunlid A."/>
        </authorList>
    </citation>
    <scope>NUCLEOTIDE SEQUENCE [LARGE SCALE GENOMIC DNA]</scope>
    <source>
        <strain evidence="3 4">CBS 101986</strain>
    </source>
</reference>
<dbReference type="EMBL" id="JAACJJ010000028">
    <property type="protein sequence ID" value="KAF5322014.1"/>
    <property type="molecule type" value="Genomic_DNA"/>
</dbReference>
<dbReference type="Proteomes" id="UP000567179">
    <property type="component" value="Unassembled WGS sequence"/>
</dbReference>
<dbReference type="GO" id="GO:0003729">
    <property type="term" value="F:mRNA binding"/>
    <property type="evidence" value="ECO:0007669"/>
    <property type="project" value="TreeGrafter"/>
</dbReference>
<name>A0A8H5BF41_9AGAR</name>
<comment type="caution">
    <text evidence="3">The sequence shown here is derived from an EMBL/GenBank/DDBJ whole genome shotgun (WGS) entry which is preliminary data.</text>
</comment>
<accession>A0A8H5BF41</accession>
<gene>
    <name evidence="3" type="ORF">D9619_000939</name>
</gene>
<dbReference type="InterPro" id="IPR011990">
    <property type="entry name" value="TPR-like_helical_dom_sf"/>
</dbReference>